<dbReference type="PIRSF" id="PIRSF004491">
    <property type="entry name" value="FAD_Synth"/>
    <property type="match status" value="1"/>
</dbReference>
<dbReference type="GO" id="GO:0008531">
    <property type="term" value="F:riboflavin kinase activity"/>
    <property type="evidence" value="ECO:0007669"/>
    <property type="project" value="UniProtKB-EC"/>
</dbReference>
<dbReference type="CDD" id="cd02064">
    <property type="entry name" value="FAD_synthetase_N"/>
    <property type="match status" value="1"/>
</dbReference>
<name>A0ABS6YFZ9_9BACT</name>
<dbReference type="NCBIfam" id="TIGR00083">
    <property type="entry name" value="ribF"/>
    <property type="match status" value="1"/>
</dbReference>
<dbReference type="PANTHER" id="PTHR22749">
    <property type="entry name" value="RIBOFLAVIN KINASE/FMN ADENYLYLTRANSFERASE"/>
    <property type="match status" value="1"/>
</dbReference>
<keyword evidence="4 10" id="KW-0548">Nucleotidyltransferase</keyword>
<comment type="pathway">
    <text evidence="10">Cofactor biosynthesis; FMN biosynthesis; FMN from riboflavin (ATP route): step 1/1.</text>
</comment>
<keyword evidence="1 10" id="KW-0285">Flavoprotein</keyword>
<evidence type="ECO:0000313" key="12">
    <source>
        <dbReference type="EMBL" id="MBW4769639.1"/>
    </source>
</evidence>
<dbReference type="EC" id="2.7.1.26" evidence="10"/>
<evidence type="ECO:0000256" key="9">
    <source>
        <dbReference type="ARBA" id="ARBA00023268"/>
    </source>
</evidence>
<dbReference type="NCBIfam" id="NF004160">
    <property type="entry name" value="PRK05627.1-3"/>
    <property type="match status" value="1"/>
</dbReference>
<evidence type="ECO:0000313" key="13">
    <source>
        <dbReference type="Proteomes" id="UP000788426"/>
    </source>
</evidence>
<dbReference type="SMART" id="SM00904">
    <property type="entry name" value="Flavokinase"/>
    <property type="match status" value="1"/>
</dbReference>
<keyword evidence="13" id="KW-1185">Reference proteome</keyword>
<evidence type="ECO:0000256" key="7">
    <source>
        <dbReference type="ARBA" id="ARBA00022827"/>
    </source>
</evidence>
<keyword evidence="7 10" id="KW-0274">FAD</keyword>
<dbReference type="EMBL" id="JAHXCT010000005">
    <property type="protein sequence ID" value="MBW4769639.1"/>
    <property type="molecule type" value="Genomic_DNA"/>
</dbReference>
<reference evidence="12 13" key="1">
    <citation type="submission" date="2021-07" db="EMBL/GenBank/DDBJ databases">
        <title>Genomic diversity and antimicrobial resistance of Prevotella spp. isolated from chronic lung disease airways.</title>
        <authorList>
            <person name="Webb K.A."/>
            <person name="Olagoke O.S."/>
            <person name="Baird T."/>
            <person name="Neill J."/>
            <person name="Pham A."/>
            <person name="Wells T.J."/>
            <person name="Ramsay K.A."/>
            <person name="Bell S.C."/>
            <person name="Sarovich D.S."/>
            <person name="Price E.P."/>
        </authorList>
    </citation>
    <scope>NUCLEOTIDE SEQUENCE [LARGE SCALE GENOMIC DNA]</scope>
    <source>
        <strain evidence="12 13">SCHI0011.S.12</strain>
    </source>
</reference>
<comment type="pathway">
    <text evidence="10">Cofactor biosynthesis; FAD biosynthesis; FAD from FMN: step 1/1.</text>
</comment>
<evidence type="ECO:0000259" key="11">
    <source>
        <dbReference type="SMART" id="SM00904"/>
    </source>
</evidence>
<gene>
    <name evidence="12" type="ORF">KZO38_07675</name>
</gene>
<comment type="catalytic activity">
    <reaction evidence="10">
        <text>riboflavin + ATP = FMN + ADP + H(+)</text>
        <dbReference type="Rhea" id="RHEA:14357"/>
        <dbReference type="ChEBI" id="CHEBI:15378"/>
        <dbReference type="ChEBI" id="CHEBI:30616"/>
        <dbReference type="ChEBI" id="CHEBI:57986"/>
        <dbReference type="ChEBI" id="CHEBI:58210"/>
        <dbReference type="ChEBI" id="CHEBI:456216"/>
        <dbReference type="EC" id="2.7.1.26"/>
    </reaction>
</comment>
<dbReference type="NCBIfam" id="NF004162">
    <property type="entry name" value="PRK05627.1-5"/>
    <property type="match status" value="1"/>
</dbReference>
<dbReference type="InterPro" id="IPR002606">
    <property type="entry name" value="Riboflavin_kinase_bac"/>
</dbReference>
<evidence type="ECO:0000256" key="6">
    <source>
        <dbReference type="ARBA" id="ARBA00022777"/>
    </source>
</evidence>
<evidence type="ECO:0000256" key="2">
    <source>
        <dbReference type="ARBA" id="ARBA00022643"/>
    </source>
</evidence>
<keyword evidence="9" id="KW-0511">Multifunctional enzyme</keyword>
<dbReference type="InterPro" id="IPR023468">
    <property type="entry name" value="Riboflavin_kinase"/>
</dbReference>
<evidence type="ECO:0000256" key="4">
    <source>
        <dbReference type="ARBA" id="ARBA00022695"/>
    </source>
</evidence>
<protein>
    <recommendedName>
        <fullName evidence="10">Riboflavin biosynthesis protein</fullName>
    </recommendedName>
    <domain>
        <recommendedName>
            <fullName evidence="10">Riboflavin kinase</fullName>
            <ecNumber evidence="10">2.7.1.26</ecNumber>
        </recommendedName>
        <alternativeName>
            <fullName evidence="10">Flavokinase</fullName>
        </alternativeName>
    </domain>
    <domain>
        <recommendedName>
            <fullName evidence="10">FMN adenylyltransferase</fullName>
            <ecNumber evidence="10">2.7.7.2</ecNumber>
        </recommendedName>
        <alternativeName>
            <fullName evidence="10">FAD pyrophosphorylase</fullName>
        </alternativeName>
        <alternativeName>
            <fullName evidence="10">FAD synthase</fullName>
        </alternativeName>
    </domain>
</protein>
<dbReference type="Pfam" id="PF06574">
    <property type="entry name" value="FAD_syn"/>
    <property type="match status" value="1"/>
</dbReference>
<keyword evidence="5 10" id="KW-0547">Nucleotide-binding</keyword>
<dbReference type="Pfam" id="PF01687">
    <property type="entry name" value="Flavokinase"/>
    <property type="match status" value="1"/>
</dbReference>
<dbReference type="RefSeq" id="WP_219481633.1">
    <property type="nucleotide sequence ID" value="NZ_JAHXCT010000005.1"/>
</dbReference>
<proteinExistence type="inferred from homology"/>
<dbReference type="InterPro" id="IPR015864">
    <property type="entry name" value="FAD_synthase"/>
</dbReference>
<dbReference type="EC" id="2.7.7.2" evidence="10"/>
<evidence type="ECO:0000256" key="1">
    <source>
        <dbReference type="ARBA" id="ARBA00022630"/>
    </source>
</evidence>
<evidence type="ECO:0000256" key="8">
    <source>
        <dbReference type="ARBA" id="ARBA00022840"/>
    </source>
</evidence>
<keyword evidence="6 10" id="KW-0418">Kinase</keyword>
<evidence type="ECO:0000256" key="3">
    <source>
        <dbReference type="ARBA" id="ARBA00022679"/>
    </source>
</evidence>
<evidence type="ECO:0000256" key="5">
    <source>
        <dbReference type="ARBA" id="ARBA00022741"/>
    </source>
</evidence>
<keyword evidence="3 10" id="KW-0808">Transferase</keyword>
<keyword evidence="2 10" id="KW-0288">FMN</keyword>
<comment type="caution">
    <text evidence="12">The sequence shown here is derived from an EMBL/GenBank/DDBJ whole genome shotgun (WGS) entry which is preliminary data.</text>
</comment>
<dbReference type="PANTHER" id="PTHR22749:SF6">
    <property type="entry name" value="RIBOFLAVIN KINASE"/>
    <property type="match status" value="1"/>
</dbReference>
<evidence type="ECO:0000256" key="10">
    <source>
        <dbReference type="PIRNR" id="PIRNR004491"/>
    </source>
</evidence>
<sequence length="312" mass="35618">MTTLYLTPETKQLQPSVATIGFFDGVHLGHQHVLKQVVEHAHRRQWTSIAITFDVHPRVVVQPNFTPELITPLEEKLHLLSHTGIDVTAVLPFSAEMAQLSAFRFMQTILKEQLNVQQLIIGYDNRFGKQSGETFEDYVRFGAELGIEVLLSTPFDTPQGRASSSTIRKMLHNGEVDVVQQLLSRPYSFLGKVVHGYQEGRKLGFPTANIEPKYSTTILPKEGVYAVQIELSATHKRYNGMLNIGNRPTYGTFKQTIEVHIFDFNEEIYDSEVRVFFIERVRDEVKFSSVEQLKEQLVADKKRVEQILNSLK</sequence>
<dbReference type="GO" id="GO:0003919">
    <property type="term" value="F:FMN adenylyltransferase activity"/>
    <property type="evidence" value="ECO:0007669"/>
    <property type="project" value="UniProtKB-EC"/>
</dbReference>
<feature type="domain" description="Riboflavin kinase" evidence="11">
    <location>
        <begin position="182"/>
        <end position="309"/>
    </location>
</feature>
<comment type="catalytic activity">
    <reaction evidence="10">
        <text>FMN + ATP + H(+) = FAD + diphosphate</text>
        <dbReference type="Rhea" id="RHEA:17237"/>
        <dbReference type="ChEBI" id="CHEBI:15378"/>
        <dbReference type="ChEBI" id="CHEBI:30616"/>
        <dbReference type="ChEBI" id="CHEBI:33019"/>
        <dbReference type="ChEBI" id="CHEBI:57692"/>
        <dbReference type="ChEBI" id="CHEBI:58210"/>
        <dbReference type="EC" id="2.7.7.2"/>
    </reaction>
</comment>
<organism evidence="12 13">
    <name type="scientific">Hoylesella nanceiensis</name>
    <dbReference type="NCBI Taxonomy" id="425941"/>
    <lineage>
        <taxon>Bacteria</taxon>
        <taxon>Pseudomonadati</taxon>
        <taxon>Bacteroidota</taxon>
        <taxon>Bacteroidia</taxon>
        <taxon>Bacteroidales</taxon>
        <taxon>Prevotellaceae</taxon>
        <taxon>Hoylesella</taxon>
    </lineage>
</organism>
<accession>A0ABS6YFZ9</accession>
<comment type="similarity">
    <text evidence="10">Belongs to the ribF family.</text>
</comment>
<dbReference type="Proteomes" id="UP000788426">
    <property type="component" value="Unassembled WGS sequence"/>
</dbReference>
<dbReference type="InterPro" id="IPR015865">
    <property type="entry name" value="Riboflavin_kinase_bac/euk"/>
</dbReference>
<keyword evidence="8 10" id="KW-0067">ATP-binding</keyword>